<evidence type="ECO:0008006" key="7">
    <source>
        <dbReference type="Google" id="ProtNLM"/>
    </source>
</evidence>
<evidence type="ECO:0000313" key="6">
    <source>
        <dbReference type="Proteomes" id="UP000308133"/>
    </source>
</evidence>
<dbReference type="AlphaFoldDB" id="A0A4U7ASS8"/>
<feature type="chain" id="PRO_5020870269" description="Enolase-phosphatase E1" evidence="4">
    <location>
        <begin position="18"/>
        <end position="464"/>
    </location>
</feature>
<evidence type="ECO:0000256" key="1">
    <source>
        <dbReference type="ARBA" id="ARBA00022605"/>
    </source>
</evidence>
<dbReference type="PANTHER" id="PTHR20371">
    <property type="entry name" value="ENOLASE-PHOSPHATASE E1"/>
    <property type="match status" value="1"/>
</dbReference>
<dbReference type="GO" id="GO:0000287">
    <property type="term" value="F:magnesium ion binding"/>
    <property type="evidence" value="ECO:0007669"/>
    <property type="project" value="InterPro"/>
</dbReference>
<feature type="signal peptide" evidence="4">
    <location>
        <begin position="1"/>
        <end position="17"/>
    </location>
</feature>
<dbReference type="Proteomes" id="UP000308133">
    <property type="component" value="Unassembled WGS sequence"/>
</dbReference>
<dbReference type="GO" id="GO:0043874">
    <property type="term" value="F:acireductone synthase activity"/>
    <property type="evidence" value="ECO:0007669"/>
    <property type="project" value="InterPro"/>
</dbReference>
<dbReference type="NCBIfam" id="TIGR01691">
    <property type="entry name" value="enolase-ppase"/>
    <property type="match status" value="1"/>
</dbReference>
<sequence length="464" mass="50990">MKFELLTTLLAATVAVAQPVGFSPDSPAAASLNARAAGCVDGLRRLNGRYCTVECSGQYDDYNLTTANLQHKPTIDLDSSEQQQYEICNKEFGRITSTTTSTAPTALTPQQTRCAFRSVSTTGTTKYLEITSGSRDGDFLYWRPRTNAGTATTFIWDTSIHSIIFAGDSARTYSQPFSTSEIIRLKTATTQNGQVTTARNADGQNVMVRRSDASNLSPWGLCETDLTLAGQMLIKYMPVNLDDGCTRFPYAISALPEVLDQKWNDPEFKEYKDAFPPEAKASPAAFEAHVKDLMARDVKIAYLKNLQGYLWKSGYKNKAYATTFFPDVVPKLQSWQKSGLSLAIFSSGSVFAQKLLFEHIKTDPCSESNDSTSQTDLISAWYDTVNAGPKMEAGSYHKIAKDMPHKPEDILFLSDNVKEVAAAHEAGMLAVVLDRPGNAPLSEEDRESFSIVSSLDQIDVKATQ</sequence>
<dbReference type="InterPro" id="IPR023943">
    <property type="entry name" value="Enolase-ppase_E1"/>
</dbReference>
<dbReference type="GO" id="GO:0019509">
    <property type="term" value="P:L-methionine salvage from methylthioadenosine"/>
    <property type="evidence" value="ECO:0007669"/>
    <property type="project" value="InterPro"/>
</dbReference>
<dbReference type="EMBL" id="PTQR01000114">
    <property type="protein sequence ID" value="TKX19551.1"/>
    <property type="molecule type" value="Genomic_DNA"/>
</dbReference>
<evidence type="ECO:0000256" key="3">
    <source>
        <dbReference type="ARBA" id="ARBA00023167"/>
    </source>
</evidence>
<organism evidence="5 6">
    <name type="scientific">Elsinoe australis</name>
    <dbReference type="NCBI Taxonomy" id="40998"/>
    <lineage>
        <taxon>Eukaryota</taxon>
        <taxon>Fungi</taxon>
        <taxon>Dikarya</taxon>
        <taxon>Ascomycota</taxon>
        <taxon>Pezizomycotina</taxon>
        <taxon>Dothideomycetes</taxon>
        <taxon>Dothideomycetidae</taxon>
        <taxon>Myriangiales</taxon>
        <taxon>Elsinoaceae</taxon>
        <taxon>Elsinoe</taxon>
    </lineage>
</organism>
<keyword evidence="1" id="KW-0028">Amino-acid biosynthesis</keyword>
<accession>A0A4U7ASS8</accession>
<dbReference type="Gene3D" id="3.40.50.1000">
    <property type="entry name" value="HAD superfamily/HAD-like"/>
    <property type="match status" value="1"/>
</dbReference>
<dbReference type="InterPro" id="IPR036412">
    <property type="entry name" value="HAD-like_sf"/>
</dbReference>
<evidence type="ECO:0000313" key="5">
    <source>
        <dbReference type="EMBL" id="TKX19551.1"/>
    </source>
</evidence>
<keyword evidence="2" id="KW-0378">Hydrolase</keyword>
<dbReference type="PANTHER" id="PTHR20371:SF1">
    <property type="entry name" value="ENOLASE-PHOSPHATASE E1"/>
    <property type="match status" value="1"/>
</dbReference>
<keyword evidence="4" id="KW-0732">Signal</keyword>
<evidence type="ECO:0000256" key="2">
    <source>
        <dbReference type="ARBA" id="ARBA00022801"/>
    </source>
</evidence>
<gene>
    <name evidence="5" type="ORF">C1H76_8400</name>
</gene>
<keyword evidence="3" id="KW-0486">Methionine biosynthesis</keyword>
<dbReference type="SUPFAM" id="SSF56784">
    <property type="entry name" value="HAD-like"/>
    <property type="match status" value="1"/>
</dbReference>
<dbReference type="Gene3D" id="1.10.720.60">
    <property type="match status" value="1"/>
</dbReference>
<comment type="caution">
    <text evidence="5">The sequence shown here is derived from an EMBL/GenBank/DDBJ whole genome shotgun (WGS) entry which is preliminary data.</text>
</comment>
<reference evidence="5 6" key="1">
    <citation type="submission" date="2018-02" db="EMBL/GenBank/DDBJ databases">
        <title>Draft genome sequences of Elsinoe sp., causing black scab on jojoba.</title>
        <authorList>
            <person name="Stodart B."/>
            <person name="Jeffress S."/>
            <person name="Ash G."/>
            <person name="Arun Chinnappa K."/>
        </authorList>
    </citation>
    <scope>NUCLEOTIDE SEQUENCE [LARGE SCALE GENOMIC DNA]</scope>
    <source>
        <strain evidence="5 6">Hillstone_2</strain>
    </source>
</reference>
<protein>
    <recommendedName>
        <fullName evidence="7">Enolase-phosphatase E1</fullName>
    </recommendedName>
</protein>
<evidence type="ECO:0000256" key="4">
    <source>
        <dbReference type="SAM" id="SignalP"/>
    </source>
</evidence>
<proteinExistence type="predicted"/>
<dbReference type="InterPro" id="IPR023214">
    <property type="entry name" value="HAD_sf"/>
</dbReference>
<name>A0A4U7ASS8_9PEZI</name>